<evidence type="ECO:0000313" key="2">
    <source>
        <dbReference type="EMBL" id="GJT42446.1"/>
    </source>
</evidence>
<dbReference type="EMBL" id="BQNB010015645">
    <property type="protein sequence ID" value="GJT42446.1"/>
    <property type="molecule type" value="Genomic_DNA"/>
</dbReference>
<dbReference type="Proteomes" id="UP001151760">
    <property type="component" value="Unassembled WGS sequence"/>
</dbReference>
<comment type="caution">
    <text evidence="2">The sequence shown here is derived from an EMBL/GenBank/DDBJ whole genome shotgun (WGS) entry which is preliminary data.</text>
</comment>
<keyword evidence="3" id="KW-1185">Reference proteome</keyword>
<reference evidence="2" key="2">
    <citation type="submission" date="2022-01" db="EMBL/GenBank/DDBJ databases">
        <authorList>
            <person name="Yamashiro T."/>
            <person name="Shiraishi A."/>
            <person name="Satake H."/>
            <person name="Nakayama K."/>
        </authorList>
    </citation>
    <scope>NUCLEOTIDE SEQUENCE</scope>
</reference>
<reference evidence="2" key="1">
    <citation type="journal article" date="2022" name="Int. J. Mol. Sci.">
        <title>Draft Genome of Tanacetum Coccineum: Genomic Comparison of Closely Related Tanacetum-Family Plants.</title>
        <authorList>
            <person name="Yamashiro T."/>
            <person name="Shiraishi A."/>
            <person name="Nakayama K."/>
            <person name="Satake H."/>
        </authorList>
    </citation>
    <scope>NUCLEOTIDE SEQUENCE</scope>
</reference>
<evidence type="ECO:0000313" key="3">
    <source>
        <dbReference type="Proteomes" id="UP001151760"/>
    </source>
</evidence>
<gene>
    <name evidence="2" type="ORF">Tco_0951161</name>
</gene>
<evidence type="ECO:0000256" key="1">
    <source>
        <dbReference type="SAM" id="MobiDB-lite"/>
    </source>
</evidence>
<proteinExistence type="predicted"/>
<accession>A0ABQ5DTD1</accession>
<feature type="region of interest" description="Disordered" evidence="1">
    <location>
        <begin position="47"/>
        <end position="107"/>
    </location>
</feature>
<organism evidence="2 3">
    <name type="scientific">Tanacetum coccineum</name>
    <dbReference type="NCBI Taxonomy" id="301880"/>
    <lineage>
        <taxon>Eukaryota</taxon>
        <taxon>Viridiplantae</taxon>
        <taxon>Streptophyta</taxon>
        <taxon>Embryophyta</taxon>
        <taxon>Tracheophyta</taxon>
        <taxon>Spermatophyta</taxon>
        <taxon>Magnoliopsida</taxon>
        <taxon>eudicotyledons</taxon>
        <taxon>Gunneridae</taxon>
        <taxon>Pentapetalae</taxon>
        <taxon>asterids</taxon>
        <taxon>campanulids</taxon>
        <taxon>Asterales</taxon>
        <taxon>Asteraceae</taxon>
        <taxon>Asteroideae</taxon>
        <taxon>Anthemideae</taxon>
        <taxon>Anthemidinae</taxon>
        <taxon>Tanacetum</taxon>
    </lineage>
</organism>
<name>A0ABQ5DTD1_9ASTR</name>
<sequence length="120" mass="13859">MSVNSHKLEQLILSSSRKRARFWSFYATGRLADLLYTELKPEVPPFPLRIGRGMGVGPSKDLEGKRHQGRWKKIVHDQNQREVADSNRLQSTLEEEEEHESIEGTNVDTKRIGGRKLCWD</sequence>
<feature type="compositionally biased region" description="Basic and acidic residues" evidence="1">
    <location>
        <begin position="74"/>
        <end position="85"/>
    </location>
</feature>
<protein>
    <submittedName>
        <fullName evidence="2">Uncharacterized protein</fullName>
    </submittedName>
</protein>